<keyword evidence="4" id="KW-0472">Membrane</keyword>
<keyword evidence="4" id="KW-0812">Transmembrane</keyword>
<protein>
    <submittedName>
        <fullName evidence="5">Uncharacterized protein</fullName>
    </submittedName>
</protein>
<keyword evidence="6" id="KW-1185">Reference proteome</keyword>
<evidence type="ECO:0000256" key="1">
    <source>
        <dbReference type="ARBA" id="ARBA00023015"/>
    </source>
</evidence>
<keyword evidence="2" id="KW-0804">Transcription</keyword>
<keyword evidence="1" id="KW-0805">Transcription regulation</keyword>
<evidence type="ECO:0000313" key="5">
    <source>
        <dbReference type="EMBL" id="KAK1441541.1"/>
    </source>
</evidence>
<organism evidence="5 6">
    <name type="scientific">Tagetes erecta</name>
    <name type="common">African marigold</name>
    <dbReference type="NCBI Taxonomy" id="13708"/>
    <lineage>
        <taxon>Eukaryota</taxon>
        <taxon>Viridiplantae</taxon>
        <taxon>Streptophyta</taxon>
        <taxon>Embryophyta</taxon>
        <taxon>Tracheophyta</taxon>
        <taxon>Spermatophyta</taxon>
        <taxon>Magnoliopsida</taxon>
        <taxon>eudicotyledons</taxon>
        <taxon>Gunneridae</taxon>
        <taxon>Pentapetalae</taxon>
        <taxon>asterids</taxon>
        <taxon>campanulids</taxon>
        <taxon>Asterales</taxon>
        <taxon>Asteraceae</taxon>
        <taxon>Asteroideae</taxon>
        <taxon>Heliantheae alliance</taxon>
        <taxon>Tageteae</taxon>
        <taxon>Tagetes</taxon>
    </lineage>
</organism>
<dbReference type="AlphaFoldDB" id="A0AAD8PCY4"/>
<comment type="similarity">
    <text evidence="3">Belongs to the GRAS family.</text>
</comment>
<evidence type="ECO:0000256" key="4">
    <source>
        <dbReference type="SAM" id="Phobius"/>
    </source>
</evidence>
<evidence type="ECO:0000313" key="6">
    <source>
        <dbReference type="Proteomes" id="UP001229421"/>
    </source>
</evidence>
<proteinExistence type="inferred from homology"/>
<dbReference type="PANTHER" id="PTHR31636">
    <property type="entry name" value="OSJNBA0084A10.13 PROTEIN-RELATED"/>
    <property type="match status" value="1"/>
</dbReference>
<comment type="caution">
    <text evidence="3">Lacks conserved residue(s) required for the propagation of feature annotation.</text>
</comment>
<feature type="region of interest" description="Leucine repeat II (LRII)" evidence="3">
    <location>
        <begin position="280"/>
        <end position="312"/>
    </location>
</feature>
<feature type="short sequence motif" description="VHIID" evidence="3">
    <location>
        <begin position="234"/>
        <end position="238"/>
    </location>
</feature>
<dbReference type="PROSITE" id="PS50985">
    <property type="entry name" value="GRAS"/>
    <property type="match status" value="1"/>
</dbReference>
<reference evidence="5" key="1">
    <citation type="journal article" date="2023" name="bioRxiv">
        <title>Improved chromosome-level genome assembly for marigold (Tagetes erecta).</title>
        <authorList>
            <person name="Jiang F."/>
            <person name="Yuan L."/>
            <person name="Wang S."/>
            <person name="Wang H."/>
            <person name="Xu D."/>
            <person name="Wang A."/>
            <person name="Fan W."/>
        </authorList>
    </citation>
    <scope>NUCLEOTIDE SEQUENCE</scope>
    <source>
        <strain evidence="5">WSJ</strain>
        <tissue evidence="5">Leaf</tissue>
    </source>
</reference>
<dbReference type="EMBL" id="JAUHHV010000001">
    <property type="protein sequence ID" value="KAK1441541.1"/>
    <property type="molecule type" value="Genomic_DNA"/>
</dbReference>
<gene>
    <name evidence="5" type="ORF">QVD17_07525</name>
</gene>
<feature type="transmembrane region" description="Helical" evidence="4">
    <location>
        <begin position="12"/>
        <end position="33"/>
    </location>
</feature>
<name>A0AAD8PCY4_TARER</name>
<comment type="caution">
    <text evidence="5">The sequence shown here is derived from an EMBL/GenBank/DDBJ whole genome shotgun (WGS) entry which is preliminary data.</text>
</comment>
<evidence type="ECO:0000256" key="2">
    <source>
        <dbReference type="ARBA" id="ARBA00023163"/>
    </source>
</evidence>
<dbReference type="InterPro" id="IPR005202">
    <property type="entry name" value="TF_GRAS"/>
</dbReference>
<sequence length="507" mass="58123">MTIIILWLYKRPSFCIASLNVYVSFSFNLSFFLSISSFSTSSMMEVLEDERLLRFGLAIILDCGRQRKMVKRKRVESFESLDTDEVSEGKMLSLFETREMMLRNEDRIREATTNEEGKGLHLIHLLLVSATSLEEKKLDLTIKNLNELYKNVSLNGDSVQRVAAYFADGLLARLLTRRSPFHEMIMKDPTPEEEFSAYMELYKVSPYYQFAHFTANQMIMESFEMEEKENNQSLHVVDLDVGYGFQWPSLMQSLSEKATTGNRVSLRITGFGKTLEELEETKARLVGFAKSFRNLSFEFQGMLKSNTNSGVKLIQKNKTETLVINLAFYLHSLCSFSRISDLLKSICSLNPSVVVLIEQEAGRRPRTFLSRFIEFLHYYAAMFDSLDDFLPLDSPKRLQIEKNHLGKEIKRLIDLDTNELNSPKCETTETWTERMEPHGFEGMSLSSKSIIQAKLLLKINSHYGPIPFDGENGGFTVFEREEGNAISLAWQDKCLITASSWQCAGGR</sequence>
<dbReference type="Proteomes" id="UP001229421">
    <property type="component" value="Unassembled WGS sequence"/>
</dbReference>
<dbReference type="Pfam" id="PF03514">
    <property type="entry name" value="GRAS"/>
    <property type="match status" value="1"/>
</dbReference>
<evidence type="ECO:0000256" key="3">
    <source>
        <dbReference type="PROSITE-ProRule" id="PRU01191"/>
    </source>
</evidence>
<accession>A0AAD8PCY4</accession>
<keyword evidence="4" id="KW-1133">Transmembrane helix</keyword>
<feature type="region of interest" description="SAW" evidence="3">
    <location>
        <begin position="414"/>
        <end position="502"/>
    </location>
</feature>